<protein>
    <submittedName>
        <fullName evidence="2">Putative secreted protein</fullName>
    </submittedName>
</protein>
<feature type="signal peptide" evidence="1">
    <location>
        <begin position="1"/>
        <end position="19"/>
    </location>
</feature>
<evidence type="ECO:0000313" key="2">
    <source>
        <dbReference type="EMBL" id="MBW63686.1"/>
    </source>
</evidence>
<organism evidence="2">
    <name type="scientific">Anopheles marajoara</name>
    <dbReference type="NCBI Taxonomy" id="58244"/>
    <lineage>
        <taxon>Eukaryota</taxon>
        <taxon>Metazoa</taxon>
        <taxon>Ecdysozoa</taxon>
        <taxon>Arthropoda</taxon>
        <taxon>Hexapoda</taxon>
        <taxon>Insecta</taxon>
        <taxon>Pterygota</taxon>
        <taxon>Neoptera</taxon>
        <taxon>Endopterygota</taxon>
        <taxon>Diptera</taxon>
        <taxon>Nematocera</taxon>
        <taxon>Culicoidea</taxon>
        <taxon>Culicidae</taxon>
        <taxon>Anophelinae</taxon>
        <taxon>Anopheles</taxon>
    </lineage>
</organism>
<evidence type="ECO:0000256" key="1">
    <source>
        <dbReference type="SAM" id="SignalP"/>
    </source>
</evidence>
<name>A0A2M4CEA9_9DIPT</name>
<proteinExistence type="predicted"/>
<sequence>MWRRTGLVLWFRVYGLCSGNCVSSTDSPLANLLQPPYLHCIRLLTTPMINDIDRSFASLLALYLSYYAIQ</sequence>
<feature type="chain" id="PRO_5014992787" evidence="1">
    <location>
        <begin position="20"/>
        <end position="70"/>
    </location>
</feature>
<dbReference type="AlphaFoldDB" id="A0A2M4CEA9"/>
<accession>A0A2M4CEA9</accession>
<reference evidence="2" key="1">
    <citation type="submission" date="2018-01" db="EMBL/GenBank/DDBJ databases">
        <title>An insight into the sialome of Amazonian anophelines.</title>
        <authorList>
            <person name="Ribeiro J.M."/>
            <person name="Scarpassa V."/>
            <person name="Calvo E."/>
        </authorList>
    </citation>
    <scope>NUCLEOTIDE SEQUENCE</scope>
    <source>
        <tissue evidence="2">Salivary glands</tissue>
    </source>
</reference>
<dbReference type="EMBL" id="GGFJ01014545">
    <property type="protein sequence ID" value="MBW63686.1"/>
    <property type="molecule type" value="Transcribed_RNA"/>
</dbReference>
<keyword evidence="1" id="KW-0732">Signal</keyword>